<evidence type="ECO:0000313" key="3">
    <source>
        <dbReference type="Proteomes" id="UP001610563"/>
    </source>
</evidence>
<dbReference type="EMBL" id="JBFTWV010000011">
    <property type="protein sequence ID" value="KAL2798757.1"/>
    <property type="molecule type" value="Genomic_DNA"/>
</dbReference>
<dbReference type="Proteomes" id="UP001610563">
    <property type="component" value="Unassembled WGS sequence"/>
</dbReference>
<sequence length="337" mass="35988">MDLTFGPKIGLAIATAIISPVAAQLCDVGNFEISSQVELNQVVQNCTALAGQLTLGKGYTGSLVFHNVTNITSSTITAVSGTADSGVTSIELPDLVTAGSFAVNGITTLEKLSFPKLEYVEHLSLWFPAMVDELEFPSLRNASEIQLNGNFSMISFDALQTVYGALEICNTELCHEDFSAQTSMNISLAALEHVIRLDVSGKVSSLAAPELTTVALPGSAGFSDLRLSLKGQPVAVTFPKLEHIVENATAYFQGNITSLSLPSLKTYPWLFNVITDESLDVDLPVENAGQINLQGNIQSASFPNLRNFTWVAVTTDSKFDCDSLLDALEQTATNVTV</sequence>
<evidence type="ECO:0000256" key="1">
    <source>
        <dbReference type="SAM" id="SignalP"/>
    </source>
</evidence>
<keyword evidence="3" id="KW-1185">Reference proteome</keyword>
<protein>
    <recommendedName>
        <fullName evidence="4">GPI-anchored cell wall organization protein Ecm33</fullName>
    </recommendedName>
</protein>
<proteinExistence type="predicted"/>
<gene>
    <name evidence="2" type="ORF">BJX66DRAFT_294782</name>
</gene>
<evidence type="ECO:0008006" key="4">
    <source>
        <dbReference type="Google" id="ProtNLM"/>
    </source>
</evidence>
<reference evidence="2 3" key="1">
    <citation type="submission" date="2024-07" db="EMBL/GenBank/DDBJ databases">
        <title>Section-level genome sequencing and comparative genomics of Aspergillus sections Usti and Cavernicolus.</title>
        <authorList>
            <consortium name="Lawrence Berkeley National Laboratory"/>
            <person name="Nybo J.L."/>
            <person name="Vesth T.C."/>
            <person name="Theobald S."/>
            <person name="Frisvad J.C."/>
            <person name="Larsen T.O."/>
            <person name="Kjaerboelling I."/>
            <person name="Rothschild-Mancinelli K."/>
            <person name="Lyhne E.K."/>
            <person name="Kogle M.E."/>
            <person name="Barry K."/>
            <person name="Clum A."/>
            <person name="Na H."/>
            <person name="Ledsgaard L."/>
            <person name="Lin J."/>
            <person name="Lipzen A."/>
            <person name="Kuo A."/>
            <person name="Riley R."/>
            <person name="Mondo S."/>
            <person name="Labutti K."/>
            <person name="Haridas S."/>
            <person name="Pangalinan J."/>
            <person name="Salamov A.A."/>
            <person name="Simmons B.A."/>
            <person name="Magnuson J.K."/>
            <person name="Chen J."/>
            <person name="Drula E."/>
            <person name="Henrissat B."/>
            <person name="Wiebenga A."/>
            <person name="Lubbers R.J."/>
            <person name="Gomes A.C."/>
            <person name="Makela M.R."/>
            <person name="Stajich J."/>
            <person name="Grigoriev I.V."/>
            <person name="Mortensen U.H."/>
            <person name="De Vries R.P."/>
            <person name="Baker S.E."/>
            <person name="Andersen M.R."/>
        </authorList>
    </citation>
    <scope>NUCLEOTIDE SEQUENCE [LARGE SCALE GENOMIC DNA]</scope>
    <source>
        <strain evidence="2 3">CBS 209.92</strain>
    </source>
</reference>
<evidence type="ECO:0000313" key="2">
    <source>
        <dbReference type="EMBL" id="KAL2798757.1"/>
    </source>
</evidence>
<organism evidence="2 3">
    <name type="scientific">Aspergillus keveii</name>
    <dbReference type="NCBI Taxonomy" id="714993"/>
    <lineage>
        <taxon>Eukaryota</taxon>
        <taxon>Fungi</taxon>
        <taxon>Dikarya</taxon>
        <taxon>Ascomycota</taxon>
        <taxon>Pezizomycotina</taxon>
        <taxon>Eurotiomycetes</taxon>
        <taxon>Eurotiomycetidae</taxon>
        <taxon>Eurotiales</taxon>
        <taxon>Aspergillaceae</taxon>
        <taxon>Aspergillus</taxon>
        <taxon>Aspergillus subgen. Nidulantes</taxon>
    </lineage>
</organism>
<comment type="caution">
    <text evidence="2">The sequence shown here is derived from an EMBL/GenBank/DDBJ whole genome shotgun (WGS) entry which is preliminary data.</text>
</comment>
<name>A0ABR4GI74_9EURO</name>
<feature type="chain" id="PRO_5047404725" description="GPI-anchored cell wall organization protein Ecm33" evidence="1">
    <location>
        <begin position="24"/>
        <end position="337"/>
    </location>
</feature>
<keyword evidence="1" id="KW-0732">Signal</keyword>
<feature type="signal peptide" evidence="1">
    <location>
        <begin position="1"/>
        <end position="23"/>
    </location>
</feature>
<accession>A0ABR4GI74</accession>